<proteinExistence type="predicted"/>
<evidence type="ECO:0000313" key="1">
    <source>
        <dbReference type="EMBL" id="MPM84313.1"/>
    </source>
</evidence>
<reference evidence="1" key="1">
    <citation type="submission" date="2019-08" db="EMBL/GenBank/DDBJ databases">
        <authorList>
            <person name="Kucharzyk K."/>
            <person name="Murdoch R.W."/>
            <person name="Higgins S."/>
            <person name="Loffler F."/>
        </authorList>
    </citation>
    <scope>NUCLEOTIDE SEQUENCE</scope>
</reference>
<name>A0A645D5S1_9ZZZZ</name>
<accession>A0A645D5S1</accession>
<sequence length="172" mass="20135">MKKEMTKEDFVYSRIGMALISAQRVEFVTGKLLENLVDFNDAYSMLTTNEFLEKAAKSKSGKRTLGTIFTLLKLNPKLIIEDELDSYLKKRNLLVHNFWNNILDSKSDGKDAVEFCYDFGKHSEKIESFFKGFIYLLSLRIANKIDNLNSEIKKWDKDFEYFMISLQKKNLE</sequence>
<comment type="caution">
    <text evidence="1">The sequence shown here is derived from an EMBL/GenBank/DDBJ whole genome shotgun (WGS) entry which is preliminary data.</text>
</comment>
<dbReference type="EMBL" id="VSSQ01032895">
    <property type="protein sequence ID" value="MPM84313.1"/>
    <property type="molecule type" value="Genomic_DNA"/>
</dbReference>
<gene>
    <name evidence="1" type="ORF">SDC9_131384</name>
</gene>
<protein>
    <submittedName>
        <fullName evidence="1">Uncharacterized protein</fullName>
    </submittedName>
</protein>
<organism evidence="1">
    <name type="scientific">bioreactor metagenome</name>
    <dbReference type="NCBI Taxonomy" id="1076179"/>
    <lineage>
        <taxon>unclassified sequences</taxon>
        <taxon>metagenomes</taxon>
        <taxon>ecological metagenomes</taxon>
    </lineage>
</organism>
<dbReference type="AlphaFoldDB" id="A0A645D5S1"/>